<evidence type="ECO:0000259" key="7">
    <source>
        <dbReference type="PROSITE" id="PS50059"/>
    </source>
</evidence>
<reference evidence="8 9" key="1">
    <citation type="submission" date="2019-03" db="EMBL/GenBank/DDBJ databases">
        <title>Draft genome of Gammaproteobacteria bacterium LSUCC0057, a member of the SAR92 clade.</title>
        <authorList>
            <person name="Lanclos V.C."/>
            <person name="Doiron C."/>
            <person name="Henson M.W."/>
            <person name="Thrash J.C."/>
        </authorList>
    </citation>
    <scope>NUCLEOTIDE SEQUENCE [LARGE SCALE GENOMIC DNA]</scope>
    <source>
        <strain evidence="8 9">LSUCC0057</strain>
    </source>
</reference>
<feature type="domain" description="PPIase FKBP-type" evidence="7">
    <location>
        <begin position="11"/>
        <end position="97"/>
    </location>
</feature>
<evidence type="ECO:0000256" key="3">
    <source>
        <dbReference type="ARBA" id="ARBA00023110"/>
    </source>
</evidence>
<keyword evidence="9" id="KW-1185">Reference proteome</keyword>
<comment type="catalytic activity">
    <reaction evidence="1 5 6">
        <text>[protein]-peptidylproline (omega=180) = [protein]-peptidylproline (omega=0)</text>
        <dbReference type="Rhea" id="RHEA:16237"/>
        <dbReference type="Rhea" id="RHEA-COMP:10747"/>
        <dbReference type="Rhea" id="RHEA-COMP:10748"/>
        <dbReference type="ChEBI" id="CHEBI:83833"/>
        <dbReference type="ChEBI" id="CHEBI:83834"/>
        <dbReference type="EC" id="5.2.1.8"/>
    </reaction>
</comment>
<name>A0A4Y8ULC6_9GAMM</name>
<evidence type="ECO:0000256" key="6">
    <source>
        <dbReference type="RuleBase" id="RU003915"/>
    </source>
</evidence>
<gene>
    <name evidence="8" type="ORF">E3W66_05005</name>
</gene>
<protein>
    <recommendedName>
        <fullName evidence="6">Peptidyl-prolyl cis-trans isomerase</fullName>
        <ecNumber evidence="6">5.2.1.8</ecNumber>
    </recommendedName>
</protein>
<dbReference type="InterPro" id="IPR048261">
    <property type="entry name" value="SlpA/SlyD-like_ins_sf"/>
</dbReference>
<dbReference type="PANTHER" id="PTHR47861:SF4">
    <property type="entry name" value="FKBP-TYPE 16 KDA PEPTIDYL-PROLYL CIS-TRANS ISOMERASE"/>
    <property type="match status" value="1"/>
</dbReference>
<dbReference type="AlphaFoldDB" id="A0A4Y8ULC6"/>
<dbReference type="OrthoDB" id="9808891at2"/>
<dbReference type="Proteomes" id="UP000298133">
    <property type="component" value="Unassembled WGS sequence"/>
</dbReference>
<comment type="similarity">
    <text evidence="2 6">Belongs to the FKBP-type PPIase family.</text>
</comment>
<proteinExistence type="inferred from homology"/>
<evidence type="ECO:0000256" key="2">
    <source>
        <dbReference type="ARBA" id="ARBA00006577"/>
    </source>
</evidence>
<keyword evidence="4 5" id="KW-0413">Isomerase</keyword>
<comment type="caution">
    <text evidence="8">The sequence shown here is derived from an EMBL/GenBank/DDBJ whole genome shotgun (WGS) entry which is preliminary data.</text>
</comment>
<organism evidence="8 9">
    <name type="scientific">Gammaproteobacteria bacterium LSUCC0057</name>
    <dbReference type="NCBI Taxonomy" id="2559237"/>
    <lineage>
        <taxon>Bacteria</taxon>
        <taxon>Pseudomonadati</taxon>
        <taxon>Pseudomonadota</taxon>
        <taxon>Gammaproteobacteria</taxon>
        <taxon>Cellvibrionales</taxon>
        <taxon>Porticoccaceae</taxon>
        <taxon>SAR92 clade</taxon>
    </lineage>
</organism>
<dbReference type="Gene3D" id="3.10.50.40">
    <property type="match status" value="1"/>
</dbReference>
<dbReference type="EMBL" id="SPIA01000001">
    <property type="protein sequence ID" value="TFH69278.1"/>
    <property type="molecule type" value="Genomic_DNA"/>
</dbReference>
<dbReference type="Gene3D" id="2.40.10.330">
    <property type="match status" value="1"/>
</dbReference>
<dbReference type="PANTHER" id="PTHR47861">
    <property type="entry name" value="FKBP-TYPE PEPTIDYL-PROLYL CIS-TRANS ISOMERASE SLYD"/>
    <property type="match status" value="1"/>
</dbReference>
<dbReference type="InterPro" id="IPR046357">
    <property type="entry name" value="PPIase_dom_sf"/>
</dbReference>
<dbReference type="Pfam" id="PF00254">
    <property type="entry name" value="FKBP_C"/>
    <property type="match status" value="1"/>
</dbReference>
<dbReference type="SUPFAM" id="SSF54534">
    <property type="entry name" value="FKBP-like"/>
    <property type="match status" value="1"/>
</dbReference>
<dbReference type="EC" id="5.2.1.8" evidence="6"/>
<keyword evidence="3 5" id="KW-0697">Rotamase</keyword>
<evidence type="ECO:0000313" key="9">
    <source>
        <dbReference type="Proteomes" id="UP000298133"/>
    </source>
</evidence>
<dbReference type="InterPro" id="IPR001179">
    <property type="entry name" value="PPIase_FKBP_dom"/>
</dbReference>
<dbReference type="GO" id="GO:0003755">
    <property type="term" value="F:peptidyl-prolyl cis-trans isomerase activity"/>
    <property type="evidence" value="ECO:0007669"/>
    <property type="project" value="UniProtKB-UniRule"/>
</dbReference>
<evidence type="ECO:0000313" key="8">
    <source>
        <dbReference type="EMBL" id="TFH69278.1"/>
    </source>
</evidence>
<dbReference type="PROSITE" id="PS50059">
    <property type="entry name" value="FKBP_PPIASE"/>
    <property type="match status" value="1"/>
</dbReference>
<sequence>MSESNLTVGEETKVTLHFSLSLASGDLIDSNFDADPATFVFGDGSLLPGFEQPLIGLTAGSEATFTIPPEHAFGQHNESNVQAVARGNFNDEELEVGMVFSFMNGDGELPGVVLEIGDDEVLVDFNHPLAGQTITFSVKIVAVASAVVH</sequence>
<accession>A0A4Y8ULC6</accession>
<evidence type="ECO:0000256" key="1">
    <source>
        <dbReference type="ARBA" id="ARBA00000971"/>
    </source>
</evidence>
<evidence type="ECO:0000256" key="4">
    <source>
        <dbReference type="ARBA" id="ARBA00023235"/>
    </source>
</evidence>
<evidence type="ECO:0000256" key="5">
    <source>
        <dbReference type="PROSITE-ProRule" id="PRU00277"/>
    </source>
</evidence>